<dbReference type="FunFam" id="3.90.800.10:FF:000001">
    <property type="entry name" value="Glutamine--tRNA ligase"/>
    <property type="match status" value="1"/>
</dbReference>
<sequence length="627" mass="69816">MSSTPSSNAAPAATDTAADSGKPGNFLRNVIEQDLEKGTYAQRRWGGSPGDAAHHAAGIIDPAAIRTRFPPEPNGYLHLGHAKSIWINFSLAKEYGGVCHLRFDDTNPEKEEREYVESIREMVQWLGYSTEFADVPGAPGQTQPHVYYASDYFDFMYRAAEYLIESGNAYVDEQTPEQMRANRGDFNTPGKDSPFRSRSPAENLARLREMRAGKLADGAAVVRARIDMASPNINMRDPAIYRIKHAAHHNTGDKWCIYPMYTFAHPIEDALEQITHSFCTLEFEDQRPFYDWLLQKLCEGGLLQAPPPRQYEFARLNVTHVITSKRRLRQLVEEGHVDGWDDPRMPTIAGLRRRGYTPDALKLFCERSGVSKSGGWIDYSALEGALRDTLDPVAPRALAVLAPLKLELTNWDALFGAGHLEPCHAPRNPHDETAGQRQFTLGREIWIEAEDFMEVPAKGYRRLYPPHVGGDGQPKEGNKVRLKYGYVIHCTGCEKDANGQITKVLAEVIPDTKSGTPGADSVKVKGVIGWVGVHDATPAEIRLYERLFKVEHPGEAELAEELNPDSLSIAQGYVEAGLLDMLQAQGDAPAPLQFERLGYFVRDRKMPIGAGTLVFNRACTLKDGWKA</sequence>
<reference evidence="16 17" key="1">
    <citation type="submission" date="2015-05" db="EMBL/GenBank/DDBJ databases">
        <title>Draft genome sequence of Lampropedia sp. CT6, isolated from the microbial mat of a hot water spring, located at Manikaran, India.</title>
        <authorList>
            <person name="Tripathi C."/>
            <person name="Rani P."/>
            <person name="Mahato N.K."/>
            <person name="Lal R."/>
        </authorList>
    </citation>
    <scope>NUCLEOTIDE SEQUENCE [LARGE SCALE GENOMIC DNA]</scope>
    <source>
        <strain evidence="16 17">CT6</strain>
    </source>
</reference>
<evidence type="ECO:0000256" key="3">
    <source>
        <dbReference type="ARBA" id="ARBA00022490"/>
    </source>
</evidence>
<keyword evidence="6 11" id="KW-0067">ATP-binding</keyword>
<dbReference type="InterPro" id="IPR011035">
    <property type="entry name" value="Ribosomal_bL25/Gln-tRNA_synth"/>
</dbReference>
<evidence type="ECO:0000256" key="1">
    <source>
        <dbReference type="ARBA" id="ARBA00005594"/>
    </source>
</evidence>
<dbReference type="InterPro" id="IPR050132">
    <property type="entry name" value="Gln/Glu-tRNA_Ligase"/>
</dbReference>
<dbReference type="STRING" id="1610491.AAV94_03835"/>
<evidence type="ECO:0000259" key="15">
    <source>
        <dbReference type="Pfam" id="PF20974"/>
    </source>
</evidence>
<dbReference type="InterPro" id="IPR004514">
    <property type="entry name" value="Gln-tRNA-synth"/>
</dbReference>
<gene>
    <name evidence="16" type="ORF">AAV94_03835</name>
</gene>
<feature type="compositionally biased region" description="Low complexity" evidence="12">
    <location>
        <begin position="1"/>
        <end position="20"/>
    </location>
</feature>
<dbReference type="InterPro" id="IPR020058">
    <property type="entry name" value="Glu/Gln-tRNA-synth_Ib_cat-dom"/>
</dbReference>
<dbReference type="PANTHER" id="PTHR43097">
    <property type="entry name" value="GLUTAMINE-TRNA LIGASE"/>
    <property type="match status" value="1"/>
</dbReference>
<comment type="caution">
    <text evidence="16">The sequence shown here is derived from an EMBL/GenBank/DDBJ whole genome shotgun (WGS) entry which is preliminary data.</text>
</comment>
<dbReference type="GO" id="GO:0006425">
    <property type="term" value="P:glutaminyl-tRNA aminoacylation"/>
    <property type="evidence" value="ECO:0007669"/>
    <property type="project" value="UniProtKB-UniRule"/>
</dbReference>
<evidence type="ECO:0000256" key="12">
    <source>
        <dbReference type="SAM" id="MobiDB-lite"/>
    </source>
</evidence>
<dbReference type="OrthoDB" id="9801560at2"/>
<dbReference type="Pfam" id="PF00749">
    <property type="entry name" value="tRNA-synt_1c"/>
    <property type="match status" value="1"/>
</dbReference>
<dbReference type="SUPFAM" id="SSF52374">
    <property type="entry name" value="Nucleotidylyl transferase"/>
    <property type="match status" value="1"/>
</dbReference>
<evidence type="ECO:0000256" key="9">
    <source>
        <dbReference type="ARBA" id="ARBA00048270"/>
    </source>
</evidence>
<feature type="region of interest" description="Disordered" evidence="12">
    <location>
        <begin position="1"/>
        <end position="25"/>
    </location>
</feature>
<dbReference type="NCBIfam" id="TIGR00440">
    <property type="entry name" value="glnS"/>
    <property type="match status" value="1"/>
</dbReference>
<dbReference type="PANTHER" id="PTHR43097:SF5">
    <property type="entry name" value="GLUTAMATE--TRNA LIGASE"/>
    <property type="match status" value="1"/>
</dbReference>
<protein>
    <recommendedName>
        <fullName evidence="2 10">Glutamine--tRNA ligase</fullName>
        <ecNumber evidence="2 10">6.1.1.18</ecNumber>
    </recommendedName>
</protein>
<feature type="domain" description="tRNA synthetases class I (E and Q) anti-codon binding" evidence="15">
    <location>
        <begin position="527"/>
        <end position="603"/>
    </location>
</feature>
<accession>A0A0U1Q1N3</accession>
<evidence type="ECO:0000256" key="8">
    <source>
        <dbReference type="ARBA" id="ARBA00023146"/>
    </source>
</evidence>
<dbReference type="FunFam" id="3.40.50.620:FF:000037">
    <property type="entry name" value="Glutamine--tRNA ligase cytoplasmic"/>
    <property type="match status" value="1"/>
</dbReference>
<dbReference type="SUPFAM" id="SSF50715">
    <property type="entry name" value="Ribosomal protein L25-like"/>
    <property type="match status" value="1"/>
</dbReference>
<evidence type="ECO:0000256" key="10">
    <source>
        <dbReference type="NCBIfam" id="TIGR00440"/>
    </source>
</evidence>
<evidence type="ECO:0000259" key="13">
    <source>
        <dbReference type="Pfam" id="PF00749"/>
    </source>
</evidence>
<keyword evidence="3" id="KW-0963">Cytoplasm</keyword>
<dbReference type="PRINTS" id="PR00987">
    <property type="entry name" value="TRNASYNTHGLU"/>
</dbReference>
<keyword evidence="8 11" id="KW-0030">Aminoacyl-tRNA synthetase</keyword>
<dbReference type="EC" id="6.1.1.18" evidence="2 10"/>
<dbReference type="GO" id="GO:0005524">
    <property type="term" value="F:ATP binding"/>
    <property type="evidence" value="ECO:0007669"/>
    <property type="project" value="UniProtKB-KW"/>
</dbReference>
<dbReference type="NCBIfam" id="NF011291">
    <property type="entry name" value="PRK14703.1"/>
    <property type="match status" value="1"/>
</dbReference>
<feature type="domain" description="Glutamyl/glutaminyl-tRNA synthetase class Ib catalytic" evidence="13">
    <location>
        <begin position="65"/>
        <end position="374"/>
    </location>
</feature>
<evidence type="ECO:0000256" key="2">
    <source>
        <dbReference type="ARBA" id="ARBA00012836"/>
    </source>
</evidence>
<comment type="catalytic activity">
    <reaction evidence="9">
        <text>tRNA(Gln) + L-glutamine + ATP = L-glutaminyl-tRNA(Gln) + AMP + diphosphate</text>
        <dbReference type="Rhea" id="RHEA:20121"/>
        <dbReference type="Rhea" id="RHEA-COMP:9662"/>
        <dbReference type="Rhea" id="RHEA-COMP:9681"/>
        <dbReference type="ChEBI" id="CHEBI:30616"/>
        <dbReference type="ChEBI" id="CHEBI:33019"/>
        <dbReference type="ChEBI" id="CHEBI:58359"/>
        <dbReference type="ChEBI" id="CHEBI:78442"/>
        <dbReference type="ChEBI" id="CHEBI:78521"/>
        <dbReference type="ChEBI" id="CHEBI:456215"/>
        <dbReference type="EC" id="6.1.1.18"/>
    </reaction>
</comment>
<dbReference type="Gene3D" id="3.40.50.620">
    <property type="entry name" value="HUPs"/>
    <property type="match status" value="1"/>
</dbReference>
<feature type="domain" description="Glutamyl/glutaminyl-tRNA synthetase class Ib anti-codon binding" evidence="14">
    <location>
        <begin position="394"/>
        <end position="506"/>
    </location>
</feature>
<dbReference type="RefSeq" id="WP_046741013.1">
    <property type="nucleotide sequence ID" value="NZ_LBNQ01000016.1"/>
</dbReference>
<dbReference type="PATRIC" id="fig|1610491.3.peg.816"/>
<dbReference type="FunFam" id="1.10.1160.10:FF:000001">
    <property type="entry name" value="Glutamine--tRNA ligase"/>
    <property type="match status" value="1"/>
</dbReference>
<dbReference type="PROSITE" id="PS00178">
    <property type="entry name" value="AA_TRNA_LIGASE_I"/>
    <property type="match status" value="1"/>
</dbReference>
<evidence type="ECO:0000256" key="4">
    <source>
        <dbReference type="ARBA" id="ARBA00022598"/>
    </source>
</evidence>
<dbReference type="Pfam" id="PF03950">
    <property type="entry name" value="tRNA-synt_1c_C"/>
    <property type="match status" value="1"/>
</dbReference>
<comment type="similarity">
    <text evidence="1 11">Belongs to the class-I aminoacyl-tRNA synthetase family.</text>
</comment>
<dbReference type="GO" id="GO:0004819">
    <property type="term" value="F:glutamine-tRNA ligase activity"/>
    <property type="evidence" value="ECO:0007669"/>
    <property type="project" value="UniProtKB-UniRule"/>
</dbReference>
<evidence type="ECO:0000256" key="5">
    <source>
        <dbReference type="ARBA" id="ARBA00022741"/>
    </source>
</evidence>
<keyword evidence="5 11" id="KW-0547">Nucleotide-binding</keyword>
<dbReference type="GO" id="GO:0005829">
    <property type="term" value="C:cytosol"/>
    <property type="evidence" value="ECO:0007669"/>
    <property type="project" value="TreeGrafter"/>
</dbReference>
<dbReference type="InterPro" id="IPR014729">
    <property type="entry name" value="Rossmann-like_a/b/a_fold"/>
</dbReference>
<dbReference type="Proteomes" id="UP000050580">
    <property type="component" value="Unassembled WGS sequence"/>
</dbReference>
<evidence type="ECO:0000313" key="16">
    <source>
        <dbReference type="EMBL" id="KKW68666.1"/>
    </source>
</evidence>
<keyword evidence="17" id="KW-1185">Reference proteome</keyword>
<name>A0A0U1Q1N3_9BURK</name>
<dbReference type="InterPro" id="IPR049437">
    <property type="entry name" value="tRNA-synt_1c_C2"/>
</dbReference>
<keyword evidence="4 11" id="KW-0436">Ligase</keyword>
<keyword evidence="7 11" id="KW-0648">Protein biosynthesis</keyword>
<dbReference type="Pfam" id="PF20974">
    <property type="entry name" value="tRNA-synt_1c_C2"/>
    <property type="match status" value="1"/>
</dbReference>
<dbReference type="AlphaFoldDB" id="A0A0U1Q1N3"/>
<dbReference type="InterPro" id="IPR001412">
    <property type="entry name" value="aa-tRNA-synth_I_CS"/>
</dbReference>
<proteinExistence type="inferred from homology"/>
<evidence type="ECO:0000256" key="7">
    <source>
        <dbReference type="ARBA" id="ARBA00022917"/>
    </source>
</evidence>
<evidence type="ECO:0000256" key="6">
    <source>
        <dbReference type="ARBA" id="ARBA00022840"/>
    </source>
</evidence>
<evidence type="ECO:0000313" key="17">
    <source>
        <dbReference type="Proteomes" id="UP000050580"/>
    </source>
</evidence>
<organism evidence="16 17">
    <name type="scientific">Lampropedia cohaerens</name>
    <dbReference type="NCBI Taxonomy" id="1610491"/>
    <lineage>
        <taxon>Bacteria</taxon>
        <taxon>Pseudomonadati</taxon>
        <taxon>Pseudomonadota</taxon>
        <taxon>Betaproteobacteria</taxon>
        <taxon>Burkholderiales</taxon>
        <taxon>Comamonadaceae</taxon>
        <taxon>Lampropedia</taxon>
    </lineage>
</organism>
<dbReference type="InterPro" id="IPR020059">
    <property type="entry name" value="Glu/Gln-tRNA-synth_Ib_codon-bd"/>
</dbReference>
<evidence type="ECO:0000256" key="11">
    <source>
        <dbReference type="RuleBase" id="RU363037"/>
    </source>
</evidence>
<evidence type="ECO:0000259" key="14">
    <source>
        <dbReference type="Pfam" id="PF03950"/>
    </source>
</evidence>
<dbReference type="InterPro" id="IPR000924">
    <property type="entry name" value="Glu/Gln-tRNA-synth"/>
</dbReference>
<feature type="region of interest" description="Disordered" evidence="12">
    <location>
        <begin position="180"/>
        <end position="199"/>
    </location>
</feature>
<dbReference type="InterPro" id="IPR020056">
    <property type="entry name" value="Rbsml_bL25/Gln-tRNA_synth_N"/>
</dbReference>
<dbReference type="Gene3D" id="2.40.240.10">
    <property type="entry name" value="Ribosomal Protein L25, Chain P"/>
    <property type="match status" value="2"/>
</dbReference>
<dbReference type="EMBL" id="LBNQ01000016">
    <property type="protein sequence ID" value="KKW68666.1"/>
    <property type="molecule type" value="Genomic_DNA"/>
</dbReference>